<dbReference type="PANTHER" id="PTHR43409">
    <property type="entry name" value="ANAEROBIC MAGNESIUM-PROTOPORPHYRIN IX MONOMETHYL ESTER CYCLASE-RELATED"/>
    <property type="match status" value="1"/>
</dbReference>
<evidence type="ECO:0000256" key="5">
    <source>
        <dbReference type="ARBA" id="ARBA00023014"/>
    </source>
</evidence>
<feature type="domain" description="Radical SAM core" evidence="7">
    <location>
        <begin position="197"/>
        <end position="433"/>
    </location>
</feature>
<dbReference type="GO" id="GO:0031419">
    <property type="term" value="F:cobalamin binding"/>
    <property type="evidence" value="ECO:0007669"/>
    <property type="project" value="InterPro"/>
</dbReference>
<dbReference type="SFLD" id="SFLDS00029">
    <property type="entry name" value="Radical_SAM"/>
    <property type="match status" value="1"/>
</dbReference>
<proteinExistence type="predicted"/>
<dbReference type="GO" id="GO:0005829">
    <property type="term" value="C:cytosol"/>
    <property type="evidence" value="ECO:0007669"/>
    <property type="project" value="TreeGrafter"/>
</dbReference>
<dbReference type="InterPro" id="IPR007197">
    <property type="entry name" value="rSAM"/>
</dbReference>
<dbReference type="SMART" id="SM00729">
    <property type="entry name" value="Elp3"/>
    <property type="match status" value="1"/>
</dbReference>
<dbReference type="Gene3D" id="3.80.30.20">
    <property type="entry name" value="tm_1862 like domain"/>
    <property type="match status" value="1"/>
</dbReference>
<dbReference type="Pfam" id="PF02310">
    <property type="entry name" value="B12-binding"/>
    <property type="match status" value="1"/>
</dbReference>
<dbReference type="SUPFAM" id="SSF102114">
    <property type="entry name" value="Radical SAM enzymes"/>
    <property type="match status" value="1"/>
</dbReference>
<dbReference type="PROSITE" id="PS51332">
    <property type="entry name" value="B12_BINDING"/>
    <property type="match status" value="1"/>
</dbReference>
<dbReference type="InterPro" id="IPR034466">
    <property type="entry name" value="Methyltransferase_Class_B"/>
</dbReference>
<name>A0A410P6F1_VELA1</name>
<dbReference type="Pfam" id="PF04055">
    <property type="entry name" value="Radical_SAM"/>
    <property type="match status" value="1"/>
</dbReference>
<dbReference type="GO" id="GO:0051539">
    <property type="term" value="F:4 iron, 4 sulfur cluster binding"/>
    <property type="evidence" value="ECO:0007669"/>
    <property type="project" value="UniProtKB-KW"/>
</dbReference>
<dbReference type="SFLD" id="SFLDG01123">
    <property type="entry name" value="methyltransferase_(Class_B)"/>
    <property type="match status" value="1"/>
</dbReference>
<evidence type="ECO:0000256" key="3">
    <source>
        <dbReference type="ARBA" id="ARBA00022723"/>
    </source>
</evidence>
<dbReference type="InterPro" id="IPR006638">
    <property type="entry name" value="Elp3/MiaA/NifB-like_rSAM"/>
</dbReference>
<evidence type="ECO:0000256" key="4">
    <source>
        <dbReference type="ARBA" id="ARBA00023004"/>
    </source>
</evidence>
<dbReference type="EMBL" id="CP019384">
    <property type="protein sequence ID" value="QAT17776.1"/>
    <property type="molecule type" value="Genomic_DNA"/>
</dbReference>
<dbReference type="InterPro" id="IPR023404">
    <property type="entry name" value="rSAM_horseshoe"/>
</dbReference>
<accession>A0A410P6F1</accession>
<evidence type="ECO:0000259" key="6">
    <source>
        <dbReference type="PROSITE" id="PS51332"/>
    </source>
</evidence>
<dbReference type="GO" id="GO:0046872">
    <property type="term" value="F:metal ion binding"/>
    <property type="evidence" value="ECO:0007669"/>
    <property type="project" value="UniProtKB-KW"/>
</dbReference>
<evidence type="ECO:0000313" key="9">
    <source>
        <dbReference type="Proteomes" id="UP000287243"/>
    </source>
</evidence>
<dbReference type="SFLD" id="SFLDG01082">
    <property type="entry name" value="B12-binding_domain_containing"/>
    <property type="match status" value="1"/>
</dbReference>
<comment type="cofactor">
    <cofactor evidence="1">
        <name>[4Fe-4S] cluster</name>
        <dbReference type="ChEBI" id="CHEBI:49883"/>
    </cofactor>
</comment>
<dbReference type="Proteomes" id="UP000287243">
    <property type="component" value="Chromosome"/>
</dbReference>
<reference evidence="8 9" key="1">
    <citation type="submission" date="2017-01" db="EMBL/GenBank/DDBJ databases">
        <title>First insights into the biology of 'candidatus Vampirococcus archaeovorus'.</title>
        <authorList>
            <person name="Kizina J."/>
            <person name="Jordan S."/>
            <person name="Stueber K."/>
            <person name="Reinhardt R."/>
            <person name="Harder J."/>
        </authorList>
    </citation>
    <scope>NUCLEOTIDE SEQUENCE [LARGE SCALE GENOMIC DNA]</scope>
    <source>
        <strain evidence="8 9">LiM</strain>
    </source>
</reference>
<keyword evidence="5" id="KW-0411">Iron-sulfur</keyword>
<keyword evidence="2" id="KW-0949">S-adenosyl-L-methionine</keyword>
<feature type="domain" description="B12-binding" evidence="6">
    <location>
        <begin position="7"/>
        <end position="151"/>
    </location>
</feature>
<keyword evidence="3" id="KW-0479">Metal-binding</keyword>
<evidence type="ECO:0000256" key="1">
    <source>
        <dbReference type="ARBA" id="ARBA00001966"/>
    </source>
</evidence>
<dbReference type="GO" id="GO:0003824">
    <property type="term" value="F:catalytic activity"/>
    <property type="evidence" value="ECO:0007669"/>
    <property type="project" value="InterPro"/>
</dbReference>
<dbReference type="CDD" id="cd01335">
    <property type="entry name" value="Radical_SAM"/>
    <property type="match status" value="1"/>
</dbReference>
<dbReference type="PANTHER" id="PTHR43409:SF16">
    <property type="entry name" value="SLR0320 PROTEIN"/>
    <property type="match status" value="1"/>
</dbReference>
<gene>
    <name evidence="8" type="ORF">BU251_08605</name>
</gene>
<evidence type="ECO:0000256" key="2">
    <source>
        <dbReference type="ARBA" id="ARBA00022691"/>
    </source>
</evidence>
<evidence type="ECO:0000313" key="8">
    <source>
        <dbReference type="EMBL" id="QAT17776.1"/>
    </source>
</evidence>
<organism evidence="8 9">
    <name type="scientific">Velamenicoccus archaeovorus</name>
    <dbReference type="NCBI Taxonomy" id="1930593"/>
    <lineage>
        <taxon>Bacteria</taxon>
        <taxon>Pseudomonadati</taxon>
        <taxon>Candidatus Omnitrophota</taxon>
        <taxon>Candidatus Velamenicoccus</taxon>
    </lineage>
</organism>
<dbReference type="PROSITE" id="PS51918">
    <property type="entry name" value="RADICAL_SAM"/>
    <property type="match status" value="1"/>
</dbReference>
<dbReference type="InterPro" id="IPR051198">
    <property type="entry name" value="BchE-like"/>
</dbReference>
<sequence length="490" mass="55690">MVVKILFVTPQLGSWATHGHHVAPNQMHAQWAAYVREHGAAEVEVLDCKVLSIPFEHMLEIVKDKNPDVVVLGDILHSYGGFAVQKYFNEAAAGIKKKLPSVKIVVGGLWYSSLSTETLEQNPAIDFVVMGEGEITFCELAEALQKGQARFEDIPGLASRKDGKVVWGPVRELIEDLDILPLPAYDLFPMDKYVGHTYWKPFVEVVTSRGCTHGCAFCYEWSEHDPRAIKNFNRWRAKSAKRVVDEVELLEKKFGTKVMVIQEDNFNINGRRVREFCEEKIKRGLSMKWVSLGCASDWVRLEQDVPLMKKAGMFMGVFGIEVANDDELRRLDKGITVGQIYKTINILRKNDIAIVGDIMIGFDYDTEEIVKERFAFAEKVDPDVMWVGYLTPPPGSPLWRDAVRRGWVELNKMDMLKWDFLHPVVPTEHLSIEDLGRLGAWGMREFYARPGRMQRIFGSHFDELAKLCFKDVMAGVGKWEAGAVKGEKHI</sequence>
<dbReference type="AlphaFoldDB" id="A0A410P6F1"/>
<keyword evidence="9" id="KW-1185">Reference proteome</keyword>
<evidence type="ECO:0000259" key="7">
    <source>
        <dbReference type="PROSITE" id="PS51918"/>
    </source>
</evidence>
<dbReference type="InterPro" id="IPR058240">
    <property type="entry name" value="rSAM_sf"/>
</dbReference>
<dbReference type="InterPro" id="IPR006158">
    <property type="entry name" value="Cobalamin-bd"/>
</dbReference>
<keyword evidence="4" id="KW-0408">Iron</keyword>
<dbReference type="KEGG" id="vai:BU251_08605"/>
<protein>
    <submittedName>
        <fullName evidence="8">Uncharacterized protein</fullName>
    </submittedName>
</protein>
<dbReference type="Gene3D" id="3.40.50.280">
    <property type="entry name" value="Cobalamin-binding domain"/>
    <property type="match status" value="1"/>
</dbReference>